<accession>W4V267</accession>
<evidence type="ECO:0000313" key="6">
    <source>
        <dbReference type="EMBL" id="GAE87555.1"/>
    </source>
</evidence>
<dbReference type="InterPro" id="IPR007197">
    <property type="entry name" value="rSAM"/>
</dbReference>
<keyword evidence="3" id="KW-0408">Iron</keyword>
<dbReference type="GO" id="GO:0051536">
    <property type="term" value="F:iron-sulfur cluster binding"/>
    <property type="evidence" value="ECO:0007669"/>
    <property type="project" value="UniProtKB-KW"/>
</dbReference>
<reference evidence="6" key="1">
    <citation type="journal article" date="2014" name="Genome Announc.">
        <title>Draft Genome Sequence of Clostridium straminisolvens Strain JCM 21531T, Isolated from a Cellulose-Degrading Bacterial Community.</title>
        <authorList>
            <person name="Yuki M."/>
            <person name="Oshima K."/>
            <person name="Suda W."/>
            <person name="Sakamoto M."/>
            <person name="Kitamura K."/>
            <person name="Iida T."/>
            <person name="Hattori M."/>
            <person name="Ohkuma M."/>
        </authorList>
    </citation>
    <scope>NUCLEOTIDE SEQUENCE [LARGE SCALE GENOMIC DNA]</scope>
    <source>
        <strain evidence="6">JCM 21531</strain>
    </source>
</reference>
<dbReference type="SUPFAM" id="SSF102114">
    <property type="entry name" value="Radical SAM enzymes"/>
    <property type="match status" value="1"/>
</dbReference>
<dbReference type="InterPro" id="IPR050377">
    <property type="entry name" value="Radical_SAM_PqqE_MftC-like"/>
</dbReference>
<dbReference type="SFLD" id="SFLDG01067">
    <property type="entry name" value="SPASM/twitch_domain_containing"/>
    <property type="match status" value="1"/>
</dbReference>
<dbReference type="AlphaFoldDB" id="W4V267"/>
<dbReference type="GO" id="GO:0046872">
    <property type="term" value="F:metal ion binding"/>
    <property type="evidence" value="ECO:0007669"/>
    <property type="project" value="UniProtKB-KW"/>
</dbReference>
<protein>
    <submittedName>
        <fullName evidence="6">Radical SAM domain heme biosynthesis protein</fullName>
    </submittedName>
</protein>
<evidence type="ECO:0000256" key="3">
    <source>
        <dbReference type="ARBA" id="ARBA00023004"/>
    </source>
</evidence>
<dbReference type="GO" id="GO:0003824">
    <property type="term" value="F:catalytic activity"/>
    <property type="evidence" value="ECO:0007669"/>
    <property type="project" value="InterPro"/>
</dbReference>
<keyword evidence="1" id="KW-0949">S-adenosyl-L-methionine</keyword>
<name>W4V267_9FIRM</name>
<dbReference type="Gene3D" id="3.20.20.70">
    <property type="entry name" value="Aldolase class I"/>
    <property type="match status" value="1"/>
</dbReference>
<dbReference type="PANTHER" id="PTHR11228:SF7">
    <property type="entry name" value="PQQA PEPTIDE CYCLASE"/>
    <property type="match status" value="1"/>
</dbReference>
<comment type="caution">
    <text evidence="6">The sequence shown here is derived from an EMBL/GenBank/DDBJ whole genome shotgun (WGS) entry which is preliminary data.</text>
</comment>
<sequence length="316" mass="35779">MILRKLKGGDVMKSLSIHLTDQCNNSCKFCVVDSHQGKPERVARNIIFKFLESNAGKGYESVNIHGGESTIVPEFFEILDKIKELGYPTVSLQTNARKLSDMDFAKEVASRNVDLFIVSVHGKDAEMHDYCTSIQGSFDEAIQGIKNVKSLGKKVRTNTVVCKQNYNYLVDIIDLVMDLGVDHVNISAIHPAGKAFKNFHEVTPRLTEIVPAVKNAVDRVVSRGVVVTLEGFPACVLRDYAKYMINWDEIHFKLLFHKIILKDYNEYMENETRKQGAPCQECVRKNKCGGVYKEYLHYYGWSEFSPLTEAELIGNK</sequence>
<dbReference type="CDD" id="cd01335">
    <property type="entry name" value="Radical_SAM"/>
    <property type="match status" value="1"/>
</dbReference>
<gene>
    <name evidence="6" type="ORF">JCM21531_933</name>
</gene>
<dbReference type="Pfam" id="PF04055">
    <property type="entry name" value="Radical_SAM"/>
    <property type="match status" value="1"/>
</dbReference>
<organism evidence="6 7">
    <name type="scientific">Acetivibrio straminisolvens JCM 21531</name>
    <dbReference type="NCBI Taxonomy" id="1294263"/>
    <lineage>
        <taxon>Bacteria</taxon>
        <taxon>Bacillati</taxon>
        <taxon>Bacillota</taxon>
        <taxon>Clostridia</taxon>
        <taxon>Eubacteriales</taxon>
        <taxon>Oscillospiraceae</taxon>
        <taxon>Acetivibrio</taxon>
    </lineage>
</organism>
<keyword evidence="2" id="KW-0479">Metal-binding</keyword>
<dbReference type="EMBL" id="BAVR01000008">
    <property type="protein sequence ID" value="GAE87555.1"/>
    <property type="molecule type" value="Genomic_DNA"/>
</dbReference>
<dbReference type="STRING" id="1294263.JCM21531_933"/>
<evidence type="ECO:0000256" key="1">
    <source>
        <dbReference type="ARBA" id="ARBA00022691"/>
    </source>
</evidence>
<dbReference type="InterPro" id="IPR058240">
    <property type="entry name" value="rSAM_sf"/>
</dbReference>
<dbReference type="PROSITE" id="PS51918">
    <property type="entry name" value="RADICAL_SAM"/>
    <property type="match status" value="1"/>
</dbReference>
<feature type="domain" description="Radical SAM core" evidence="5">
    <location>
        <begin position="7"/>
        <end position="233"/>
    </location>
</feature>
<dbReference type="SFLD" id="SFLDS00029">
    <property type="entry name" value="Radical_SAM"/>
    <property type="match status" value="1"/>
</dbReference>
<dbReference type="Proteomes" id="UP000019109">
    <property type="component" value="Unassembled WGS sequence"/>
</dbReference>
<evidence type="ECO:0000259" key="5">
    <source>
        <dbReference type="PROSITE" id="PS51918"/>
    </source>
</evidence>
<dbReference type="InterPro" id="IPR006638">
    <property type="entry name" value="Elp3/MiaA/NifB-like_rSAM"/>
</dbReference>
<keyword evidence="4" id="KW-0411">Iron-sulfur</keyword>
<keyword evidence="7" id="KW-1185">Reference proteome</keyword>
<dbReference type="InterPro" id="IPR013785">
    <property type="entry name" value="Aldolase_TIM"/>
</dbReference>
<dbReference type="SMART" id="SM00729">
    <property type="entry name" value="Elp3"/>
    <property type="match status" value="1"/>
</dbReference>
<evidence type="ECO:0000256" key="2">
    <source>
        <dbReference type="ARBA" id="ARBA00022723"/>
    </source>
</evidence>
<evidence type="ECO:0000313" key="7">
    <source>
        <dbReference type="Proteomes" id="UP000019109"/>
    </source>
</evidence>
<evidence type="ECO:0000256" key="4">
    <source>
        <dbReference type="ARBA" id="ARBA00023014"/>
    </source>
</evidence>
<dbReference type="PANTHER" id="PTHR11228">
    <property type="entry name" value="RADICAL SAM DOMAIN PROTEIN"/>
    <property type="match status" value="1"/>
</dbReference>
<proteinExistence type="predicted"/>